<reference evidence="3" key="1">
    <citation type="journal article" date="2023" name="Science">
        <title>Genome structures resolve the early diversification of teleost fishes.</title>
        <authorList>
            <person name="Parey E."/>
            <person name="Louis A."/>
            <person name="Montfort J."/>
            <person name="Bouchez O."/>
            <person name="Roques C."/>
            <person name="Iampietro C."/>
            <person name="Lluch J."/>
            <person name="Castinel A."/>
            <person name="Donnadieu C."/>
            <person name="Desvignes T."/>
            <person name="Floi Bucao C."/>
            <person name="Jouanno E."/>
            <person name="Wen M."/>
            <person name="Mejri S."/>
            <person name="Dirks R."/>
            <person name="Jansen H."/>
            <person name="Henkel C."/>
            <person name="Chen W.J."/>
            <person name="Zahm M."/>
            <person name="Cabau C."/>
            <person name="Klopp C."/>
            <person name="Thompson A.W."/>
            <person name="Robinson-Rechavi M."/>
            <person name="Braasch I."/>
            <person name="Lecointre G."/>
            <person name="Bobe J."/>
            <person name="Postlethwait J.H."/>
            <person name="Berthelot C."/>
            <person name="Roest Crollius H."/>
            <person name="Guiguen Y."/>
        </authorList>
    </citation>
    <scope>NUCLEOTIDE SEQUENCE</scope>
    <source>
        <strain evidence="3">Concon-B</strain>
    </source>
</reference>
<gene>
    <name evidence="3" type="ORF">COCON_G00039360</name>
</gene>
<evidence type="ECO:0000256" key="1">
    <source>
        <dbReference type="SAM" id="MobiDB-lite"/>
    </source>
</evidence>
<dbReference type="AlphaFoldDB" id="A0A9Q1E089"/>
<keyword evidence="2" id="KW-0812">Transmembrane</keyword>
<protein>
    <submittedName>
        <fullName evidence="3">Uncharacterized protein</fullName>
    </submittedName>
</protein>
<dbReference type="EMBL" id="JAFJMO010000002">
    <property type="protein sequence ID" value="KAJ8285086.1"/>
    <property type="molecule type" value="Genomic_DNA"/>
</dbReference>
<evidence type="ECO:0000313" key="4">
    <source>
        <dbReference type="Proteomes" id="UP001152803"/>
    </source>
</evidence>
<keyword evidence="2" id="KW-0472">Membrane</keyword>
<keyword evidence="4" id="KW-1185">Reference proteome</keyword>
<accession>A0A9Q1E089</accession>
<evidence type="ECO:0000313" key="3">
    <source>
        <dbReference type="EMBL" id="KAJ8285086.1"/>
    </source>
</evidence>
<proteinExistence type="predicted"/>
<sequence length="189" mass="19939">MQNCNCPSPDPCPPPPRRERVRDAAGAVRRERRVSEPLGSYACRCRAGFQDRSRLGSGGTLCVGPAGTGPSQPRPGPGPALLHFLYGLCFLLAALVLVLLGVVGALYRRHHRGAFPVPCYARHSAGSAASPRNGAARPPPPPPPVRRPKDGWGGPQDKCPSADLPLLKFAPLPPPDAPQSGEQEGGDRL</sequence>
<feature type="region of interest" description="Disordered" evidence="1">
    <location>
        <begin position="126"/>
        <end position="189"/>
    </location>
</feature>
<organism evidence="3 4">
    <name type="scientific">Conger conger</name>
    <name type="common">Conger eel</name>
    <name type="synonym">Muraena conger</name>
    <dbReference type="NCBI Taxonomy" id="82655"/>
    <lineage>
        <taxon>Eukaryota</taxon>
        <taxon>Metazoa</taxon>
        <taxon>Chordata</taxon>
        <taxon>Craniata</taxon>
        <taxon>Vertebrata</taxon>
        <taxon>Euteleostomi</taxon>
        <taxon>Actinopterygii</taxon>
        <taxon>Neopterygii</taxon>
        <taxon>Teleostei</taxon>
        <taxon>Anguilliformes</taxon>
        <taxon>Congridae</taxon>
        <taxon>Conger</taxon>
    </lineage>
</organism>
<evidence type="ECO:0000256" key="2">
    <source>
        <dbReference type="SAM" id="Phobius"/>
    </source>
</evidence>
<feature type="transmembrane region" description="Helical" evidence="2">
    <location>
        <begin position="84"/>
        <end position="107"/>
    </location>
</feature>
<comment type="caution">
    <text evidence="3">The sequence shown here is derived from an EMBL/GenBank/DDBJ whole genome shotgun (WGS) entry which is preliminary data.</text>
</comment>
<feature type="compositionally biased region" description="Low complexity" evidence="1">
    <location>
        <begin position="126"/>
        <end position="136"/>
    </location>
</feature>
<feature type="region of interest" description="Disordered" evidence="1">
    <location>
        <begin position="1"/>
        <end position="29"/>
    </location>
</feature>
<dbReference type="OrthoDB" id="2015116at2759"/>
<name>A0A9Q1E089_CONCO</name>
<keyword evidence="2" id="KW-1133">Transmembrane helix</keyword>
<dbReference type="Proteomes" id="UP001152803">
    <property type="component" value="Unassembled WGS sequence"/>
</dbReference>